<dbReference type="OrthoDB" id="284184at2759"/>
<feature type="domain" description="AB hydrolase-1" evidence="3">
    <location>
        <begin position="44"/>
        <end position="287"/>
    </location>
</feature>
<comment type="similarity">
    <text evidence="2">Belongs to the AB hydrolase superfamily. Epoxide hydrolase family.</text>
</comment>
<evidence type="ECO:0000256" key="1">
    <source>
        <dbReference type="ARBA" id="ARBA00022801"/>
    </source>
</evidence>
<dbReference type="PANTHER" id="PTHR43329">
    <property type="entry name" value="EPOXIDE HYDROLASE"/>
    <property type="match status" value="1"/>
</dbReference>
<keyword evidence="5" id="KW-1185">Reference proteome</keyword>
<protein>
    <recommendedName>
        <fullName evidence="3">AB hydrolase-1 domain-containing protein</fullName>
    </recommendedName>
</protein>
<gene>
    <name evidence="4" type="ORF">G7Y89_g2860</name>
</gene>
<accession>A0A8H4RTB2</accession>
<name>A0A8H4RTB2_9HELO</name>
<dbReference type="Proteomes" id="UP000566819">
    <property type="component" value="Unassembled WGS sequence"/>
</dbReference>
<dbReference type="NCBIfam" id="NF002938">
    <property type="entry name" value="PRK03592.1"/>
    <property type="match status" value="1"/>
</dbReference>
<proteinExistence type="inferred from homology"/>
<organism evidence="4 5">
    <name type="scientific">Cudoniella acicularis</name>
    <dbReference type="NCBI Taxonomy" id="354080"/>
    <lineage>
        <taxon>Eukaryota</taxon>
        <taxon>Fungi</taxon>
        <taxon>Dikarya</taxon>
        <taxon>Ascomycota</taxon>
        <taxon>Pezizomycotina</taxon>
        <taxon>Leotiomycetes</taxon>
        <taxon>Helotiales</taxon>
        <taxon>Tricladiaceae</taxon>
        <taxon>Cudoniella</taxon>
    </lineage>
</organism>
<dbReference type="AlphaFoldDB" id="A0A8H4RTB2"/>
<evidence type="ECO:0000313" key="4">
    <source>
        <dbReference type="EMBL" id="KAF4635228.1"/>
    </source>
</evidence>
<evidence type="ECO:0000259" key="3">
    <source>
        <dbReference type="Pfam" id="PF00561"/>
    </source>
</evidence>
<sequence>MSQSFETNVSADFPFVLQRVDVLDSYMTYIDTGSPKTNRKEVALFLHGNPASSYIWRNIIPHISPTVRCIAPDLIGMGQSGKPSIPYHFTNHAEYLAAFISAILPTEKLILVVHDWGSALGLNWAFLNQSRISRLVLSEFVRPYLSWDELAGPAQAMFKKFRDPAEGRQMIIEENMFVEQVLTRGMFRTLTEAEHDHYRAPFLEKASREPVYRWPNEIPIEGHPKDVWDIVERYHDWLLVNDTPKLFFWAKPGRIITEEKAKWYLETLREVKGVCVGDGLHFLEEDHPHKIGTEIAAWL</sequence>
<dbReference type="PRINTS" id="PR00412">
    <property type="entry name" value="EPOXHYDRLASE"/>
</dbReference>
<dbReference type="InterPro" id="IPR000073">
    <property type="entry name" value="AB_hydrolase_1"/>
</dbReference>
<evidence type="ECO:0000313" key="5">
    <source>
        <dbReference type="Proteomes" id="UP000566819"/>
    </source>
</evidence>
<dbReference type="Pfam" id="PF00561">
    <property type="entry name" value="Abhydrolase_1"/>
    <property type="match status" value="1"/>
</dbReference>
<reference evidence="4 5" key="1">
    <citation type="submission" date="2020-03" db="EMBL/GenBank/DDBJ databases">
        <title>Draft Genome Sequence of Cudoniella acicularis.</title>
        <authorList>
            <person name="Buettner E."/>
            <person name="Kellner H."/>
        </authorList>
    </citation>
    <scope>NUCLEOTIDE SEQUENCE [LARGE SCALE GENOMIC DNA]</scope>
    <source>
        <strain evidence="4 5">DSM 108380</strain>
    </source>
</reference>
<dbReference type="Gene3D" id="3.40.50.1820">
    <property type="entry name" value="alpha/beta hydrolase"/>
    <property type="match status" value="1"/>
</dbReference>
<dbReference type="SUPFAM" id="SSF53474">
    <property type="entry name" value="alpha/beta-Hydrolases"/>
    <property type="match status" value="1"/>
</dbReference>
<comment type="caution">
    <text evidence="4">The sequence shown here is derived from an EMBL/GenBank/DDBJ whole genome shotgun (WGS) entry which is preliminary data.</text>
</comment>
<dbReference type="InterPro" id="IPR000639">
    <property type="entry name" value="Epox_hydrolase-like"/>
</dbReference>
<dbReference type="EMBL" id="JAAMPI010000133">
    <property type="protein sequence ID" value="KAF4635228.1"/>
    <property type="molecule type" value="Genomic_DNA"/>
</dbReference>
<dbReference type="InterPro" id="IPR029058">
    <property type="entry name" value="AB_hydrolase_fold"/>
</dbReference>
<dbReference type="GO" id="GO:0016787">
    <property type="term" value="F:hydrolase activity"/>
    <property type="evidence" value="ECO:0007669"/>
    <property type="project" value="UniProtKB-KW"/>
</dbReference>
<evidence type="ECO:0000256" key="2">
    <source>
        <dbReference type="ARBA" id="ARBA00038334"/>
    </source>
</evidence>
<keyword evidence="1" id="KW-0378">Hydrolase</keyword>